<keyword evidence="1" id="KW-0472">Membrane</keyword>
<keyword evidence="3" id="KW-1185">Reference proteome</keyword>
<keyword evidence="1" id="KW-1133">Transmembrane helix</keyword>
<dbReference type="RefSeq" id="WP_378129130.1">
    <property type="nucleotide sequence ID" value="NZ_JBHSMI010000003.1"/>
</dbReference>
<sequence length="320" mass="35370">MKRLTLRITLISRREHETGKSEFGGVTLETAMVMPVFLLFAAFLVFIVQTAIVSMALHGALSQTARQAASAWYPVSMAIERARESDLNQQIEHWNDKWMSVRETVGRYGKWLPSPMKEWAEQAANGTFSLEQHAARIAFGRLVKTFVDEDVLDLSRIHITNVGLPDEQNVSDGYVTIEAEYILPMKVPFLGRQLNLRSSARERAWIGGSPSKSRIAKEGDGTAFVVDFVSLNPDPVQRGRKATLVIRTKPGTAVDLSILYKSGLSQAKHLGSATADESGLVSWTWHVSGNTTPGTWSIKVTNGSGGVWEHLFEVAAKMTK</sequence>
<accession>A0ABW0HN82</accession>
<comment type="caution">
    <text evidence="2">The sequence shown here is derived from an EMBL/GenBank/DDBJ whole genome shotgun (WGS) entry which is preliminary data.</text>
</comment>
<reference evidence="3" key="1">
    <citation type="journal article" date="2019" name="Int. J. Syst. Evol. Microbiol.">
        <title>The Global Catalogue of Microorganisms (GCM) 10K type strain sequencing project: providing services to taxonomists for standard genome sequencing and annotation.</title>
        <authorList>
            <consortium name="The Broad Institute Genomics Platform"/>
            <consortium name="The Broad Institute Genome Sequencing Center for Infectious Disease"/>
            <person name="Wu L."/>
            <person name="Ma J."/>
        </authorList>
    </citation>
    <scope>NUCLEOTIDE SEQUENCE [LARGE SCALE GENOMIC DNA]</scope>
    <source>
        <strain evidence="3">CGMCC 1.18575</strain>
    </source>
</reference>
<evidence type="ECO:0000256" key="1">
    <source>
        <dbReference type="SAM" id="Phobius"/>
    </source>
</evidence>
<dbReference type="EMBL" id="JBHSMI010000003">
    <property type="protein sequence ID" value="MFC5401507.1"/>
    <property type="molecule type" value="Genomic_DNA"/>
</dbReference>
<name>A0ABW0HN82_9BACL</name>
<gene>
    <name evidence="2" type="ORF">ACFPOF_02070</name>
</gene>
<protein>
    <submittedName>
        <fullName evidence="2">TadE family protein</fullName>
    </submittedName>
</protein>
<evidence type="ECO:0000313" key="3">
    <source>
        <dbReference type="Proteomes" id="UP001596113"/>
    </source>
</evidence>
<feature type="transmembrane region" description="Helical" evidence="1">
    <location>
        <begin position="36"/>
        <end position="57"/>
    </location>
</feature>
<evidence type="ECO:0000313" key="2">
    <source>
        <dbReference type="EMBL" id="MFC5401507.1"/>
    </source>
</evidence>
<dbReference type="Proteomes" id="UP001596113">
    <property type="component" value="Unassembled WGS sequence"/>
</dbReference>
<keyword evidence="1" id="KW-0812">Transmembrane</keyword>
<organism evidence="2 3">
    <name type="scientific">Cohnella soli</name>
    <dbReference type="NCBI Taxonomy" id="425005"/>
    <lineage>
        <taxon>Bacteria</taxon>
        <taxon>Bacillati</taxon>
        <taxon>Bacillota</taxon>
        <taxon>Bacilli</taxon>
        <taxon>Bacillales</taxon>
        <taxon>Paenibacillaceae</taxon>
        <taxon>Cohnella</taxon>
    </lineage>
</organism>
<proteinExistence type="predicted"/>